<evidence type="ECO:0000256" key="1">
    <source>
        <dbReference type="SAM" id="Phobius"/>
    </source>
</evidence>
<sequence>MHDTITLLVSAIEFLSTFIFILIVFRFPIKSYKYHLLFSSLFMSQFSFFLNSYSVTKSIAPLLQAITLILFICFIFRVQIFYAASMGVTGYAVYIIIQLGITTILNFMVSIDQILSNFMLLKVVQLASIAGINILSYFLARKKIGFSFVPDSERQKIKWEKHNILFTIFLIITTFSLAILHYMVNKGTSAMLYICLIVISVLLSIVLYYSVRKEVEQ</sequence>
<evidence type="ECO:0000313" key="2">
    <source>
        <dbReference type="EMBL" id="MFC7749091.1"/>
    </source>
</evidence>
<feature type="transmembrane region" description="Helical" evidence="1">
    <location>
        <begin position="164"/>
        <end position="184"/>
    </location>
</feature>
<reference evidence="3" key="1">
    <citation type="journal article" date="2019" name="Int. J. Syst. Evol. Microbiol.">
        <title>The Global Catalogue of Microorganisms (GCM) 10K type strain sequencing project: providing services to taxonomists for standard genome sequencing and annotation.</title>
        <authorList>
            <consortium name="The Broad Institute Genomics Platform"/>
            <consortium name="The Broad Institute Genome Sequencing Center for Infectious Disease"/>
            <person name="Wu L."/>
            <person name="Ma J."/>
        </authorList>
    </citation>
    <scope>NUCLEOTIDE SEQUENCE [LARGE SCALE GENOMIC DNA]</scope>
    <source>
        <strain evidence="3">JCM 18657</strain>
    </source>
</reference>
<feature type="transmembrane region" description="Helical" evidence="1">
    <location>
        <begin position="91"/>
        <end position="111"/>
    </location>
</feature>
<proteinExistence type="predicted"/>
<dbReference type="RefSeq" id="WP_138789360.1">
    <property type="nucleotide sequence ID" value="NZ_JBHTGQ010000009.1"/>
</dbReference>
<feature type="transmembrane region" description="Helical" evidence="1">
    <location>
        <begin position="62"/>
        <end position="84"/>
    </location>
</feature>
<dbReference type="EMBL" id="JBHTGQ010000009">
    <property type="protein sequence ID" value="MFC7749091.1"/>
    <property type="molecule type" value="Genomic_DNA"/>
</dbReference>
<accession>A0ABW2V2R5</accession>
<feature type="transmembrane region" description="Helical" evidence="1">
    <location>
        <begin position="190"/>
        <end position="211"/>
    </location>
</feature>
<name>A0ABW2V2R5_9BACL</name>
<dbReference type="Proteomes" id="UP001596528">
    <property type="component" value="Unassembled WGS sequence"/>
</dbReference>
<comment type="caution">
    <text evidence="2">The sequence shown here is derived from an EMBL/GenBank/DDBJ whole genome shotgun (WGS) entry which is preliminary data.</text>
</comment>
<keyword evidence="3" id="KW-1185">Reference proteome</keyword>
<gene>
    <name evidence="2" type="ORF">ACFQWB_03905</name>
</gene>
<protein>
    <submittedName>
        <fullName evidence="2">Uncharacterized protein</fullName>
    </submittedName>
</protein>
<evidence type="ECO:0000313" key="3">
    <source>
        <dbReference type="Proteomes" id="UP001596528"/>
    </source>
</evidence>
<organism evidence="2 3">
    <name type="scientific">Paenibacillus thermoaerophilus</name>
    <dbReference type="NCBI Taxonomy" id="1215385"/>
    <lineage>
        <taxon>Bacteria</taxon>
        <taxon>Bacillati</taxon>
        <taxon>Bacillota</taxon>
        <taxon>Bacilli</taxon>
        <taxon>Bacillales</taxon>
        <taxon>Paenibacillaceae</taxon>
        <taxon>Paenibacillus</taxon>
    </lineage>
</organism>
<keyword evidence="1" id="KW-0812">Transmembrane</keyword>
<keyword evidence="1" id="KW-1133">Transmembrane helix</keyword>
<feature type="transmembrane region" description="Helical" evidence="1">
    <location>
        <begin position="6"/>
        <end position="25"/>
    </location>
</feature>
<keyword evidence="1" id="KW-0472">Membrane</keyword>
<feature type="transmembrane region" description="Helical" evidence="1">
    <location>
        <begin position="123"/>
        <end position="140"/>
    </location>
</feature>